<dbReference type="Proteomes" id="UP000654370">
    <property type="component" value="Unassembled WGS sequence"/>
</dbReference>
<dbReference type="InterPro" id="IPR017884">
    <property type="entry name" value="SANT_dom"/>
</dbReference>
<evidence type="ECO:0000313" key="9">
    <source>
        <dbReference type="EMBL" id="KAG2172771.1"/>
    </source>
</evidence>
<name>A0A8H7PGA2_MORIS</name>
<feature type="compositionally biased region" description="Low complexity" evidence="5">
    <location>
        <begin position="375"/>
        <end position="384"/>
    </location>
</feature>
<dbReference type="GO" id="GO:0000978">
    <property type="term" value="F:RNA polymerase II cis-regulatory region sequence-specific DNA binding"/>
    <property type="evidence" value="ECO:0007669"/>
    <property type="project" value="TreeGrafter"/>
</dbReference>
<dbReference type="GO" id="GO:0019185">
    <property type="term" value="C:snRNA-activating protein complex"/>
    <property type="evidence" value="ECO:0007669"/>
    <property type="project" value="TreeGrafter"/>
</dbReference>
<keyword evidence="10" id="KW-1185">Reference proteome</keyword>
<dbReference type="InterPro" id="IPR017930">
    <property type="entry name" value="Myb_dom"/>
</dbReference>
<keyword evidence="4" id="KW-0539">Nucleus</keyword>
<comment type="caution">
    <text evidence="9">The sequence shown here is derived from an EMBL/GenBank/DDBJ whole genome shotgun (WGS) entry which is preliminary data.</text>
</comment>
<dbReference type="EMBL" id="JAEPQZ010000016">
    <property type="protein sequence ID" value="KAG2172771.1"/>
    <property type="molecule type" value="Genomic_DNA"/>
</dbReference>
<gene>
    <name evidence="9" type="ORF">INT43_000118</name>
</gene>
<dbReference type="Gene3D" id="1.10.10.60">
    <property type="entry name" value="Homeodomain-like"/>
    <property type="match status" value="3"/>
</dbReference>
<dbReference type="OrthoDB" id="2143914at2759"/>
<dbReference type="Pfam" id="PF13921">
    <property type="entry name" value="Myb_DNA-bind_6"/>
    <property type="match status" value="1"/>
</dbReference>
<evidence type="ECO:0000256" key="5">
    <source>
        <dbReference type="SAM" id="MobiDB-lite"/>
    </source>
</evidence>
<evidence type="ECO:0000259" key="6">
    <source>
        <dbReference type="PROSITE" id="PS50090"/>
    </source>
</evidence>
<dbReference type="Pfam" id="PF00249">
    <property type="entry name" value="Myb_DNA-binding"/>
    <property type="match status" value="1"/>
</dbReference>
<feature type="region of interest" description="Disordered" evidence="5">
    <location>
        <begin position="362"/>
        <end position="384"/>
    </location>
</feature>
<dbReference type="AlphaFoldDB" id="A0A8H7PGA2"/>
<evidence type="ECO:0000256" key="4">
    <source>
        <dbReference type="ARBA" id="ARBA00023242"/>
    </source>
</evidence>
<evidence type="ECO:0000259" key="7">
    <source>
        <dbReference type="PROSITE" id="PS51293"/>
    </source>
</evidence>
<dbReference type="PROSITE" id="PS51294">
    <property type="entry name" value="HTH_MYB"/>
    <property type="match status" value="3"/>
</dbReference>
<dbReference type="PROSITE" id="PS51293">
    <property type="entry name" value="SANT"/>
    <property type="match status" value="1"/>
</dbReference>
<sequence length="481" mass="54162">MSYYIFPQPTSQLFTNDDIAWLNEVILTAFHFTVLVDNEIPQSGDGEGMSLHERVSANQAMMNGQKMSMAPQMHNSLFQQSQLDPYEGESQVMAGLVATVTHNNHPRGPVYADDDRVLQSYDYESAYARKPQAIYTYISQEPEFSLDDTSDYSASQTAMDDLCNSLPEDSSVIHSMQSRRAAPTPPNKRNKKSSTYSRWTSEEDNLLRQAVMLYGPHKWSMIASHVPNRTPMQCSTRWLGALNPNIHKGRWTQHEDAVLRYAVQEYSNIPDGEDGTQPIPWNKIAQRIPNRTGIQCQARWTEALDPTVRKGKWSEPEDSLLRAGVEAFGKCWIRIAESIPGRTQRQCRTRWVQLKYKEEKQNAKSNCTKAKPKASSTQGSSLSLQSLQMASMPSSLEYVDDSMNSSLPLSSSSSTVSWDGESATPFDDGSSDVVQVAQNNFFIPDSKQFHSVMQPFSDVKYEAPRMFIPGFGLSTNDGWSR</sequence>
<dbReference type="SUPFAM" id="SSF46689">
    <property type="entry name" value="Homeodomain-like"/>
    <property type="match status" value="3"/>
</dbReference>
<evidence type="ECO:0000256" key="2">
    <source>
        <dbReference type="ARBA" id="ARBA00023125"/>
    </source>
</evidence>
<dbReference type="SMART" id="SM00717">
    <property type="entry name" value="SANT"/>
    <property type="match status" value="3"/>
</dbReference>
<dbReference type="PANTHER" id="PTHR46621:SF1">
    <property type="entry name" value="SNRNA-ACTIVATING PROTEIN COMPLEX SUBUNIT 4"/>
    <property type="match status" value="1"/>
</dbReference>
<feature type="domain" description="SANT" evidence="7">
    <location>
        <begin position="308"/>
        <end position="359"/>
    </location>
</feature>
<keyword evidence="2" id="KW-0238">DNA-binding</keyword>
<dbReference type="InterPro" id="IPR009057">
    <property type="entry name" value="Homeodomain-like_sf"/>
</dbReference>
<evidence type="ECO:0000259" key="8">
    <source>
        <dbReference type="PROSITE" id="PS51294"/>
    </source>
</evidence>
<evidence type="ECO:0000313" key="10">
    <source>
        <dbReference type="Proteomes" id="UP000654370"/>
    </source>
</evidence>
<feature type="domain" description="Myb-like" evidence="6">
    <location>
        <begin position="191"/>
        <end position="242"/>
    </location>
</feature>
<dbReference type="GO" id="GO:0042796">
    <property type="term" value="P:snRNA transcription by RNA polymerase III"/>
    <property type="evidence" value="ECO:0007669"/>
    <property type="project" value="TreeGrafter"/>
</dbReference>
<dbReference type="PROSITE" id="PS50090">
    <property type="entry name" value="MYB_LIKE"/>
    <property type="match status" value="3"/>
</dbReference>
<dbReference type="CDD" id="cd00167">
    <property type="entry name" value="SANT"/>
    <property type="match status" value="3"/>
</dbReference>
<protein>
    <submittedName>
        <fullName evidence="9">Uncharacterized protein</fullName>
    </submittedName>
</protein>
<feature type="domain" description="HTH myb-type" evidence="8">
    <location>
        <begin position="305"/>
        <end position="359"/>
    </location>
</feature>
<feature type="region of interest" description="Disordered" evidence="5">
    <location>
        <begin position="175"/>
        <end position="200"/>
    </location>
</feature>
<feature type="domain" description="HTH myb-type" evidence="8">
    <location>
        <begin position="248"/>
        <end position="304"/>
    </location>
</feature>
<feature type="domain" description="Myb-like" evidence="6">
    <location>
        <begin position="305"/>
        <end position="355"/>
    </location>
</feature>
<organism evidence="9 10">
    <name type="scientific">Mortierella isabellina</name>
    <name type="common">Filamentous fungus</name>
    <name type="synonym">Umbelopsis isabellina</name>
    <dbReference type="NCBI Taxonomy" id="91625"/>
    <lineage>
        <taxon>Eukaryota</taxon>
        <taxon>Fungi</taxon>
        <taxon>Fungi incertae sedis</taxon>
        <taxon>Mucoromycota</taxon>
        <taxon>Mucoromycotina</taxon>
        <taxon>Umbelopsidomycetes</taxon>
        <taxon>Umbelopsidales</taxon>
        <taxon>Umbelopsidaceae</taxon>
        <taxon>Umbelopsis</taxon>
    </lineage>
</organism>
<dbReference type="PANTHER" id="PTHR46621">
    <property type="entry name" value="SNRNA-ACTIVATING PROTEIN COMPLEX SUBUNIT 4"/>
    <property type="match status" value="1"/>
</dbReference>
<accession>A0A8H7PGA2</accession>
<feature type="domain" description="HTH myb-type" evidence="8">
    <location>
        <begin position="198"/>
        <end position="246"/>
    </location>
</feature>
<proteinExistence type="predicted"/>
<evidence type="ECO:0000256" key="1">
    <source>
        <dbReference type="ARBA" id="ARBA00023015"/>
    </source>
</evidence>
<reference evidence="9" key="1">
    <citation type="submission" date="2020-12" db="EMBL/GenBank/DDBJ databases">
        <title>Metabolic potential, ecology and presence of endohyphal bacteria is reflected in genomic diversity of Mucoromycotina.</title>
        <authorList>
            <person name="Muszewska A."/>
            <person name="Okrasinska A."/>
            <person name="Steczkiewicz K."/>
            <person name="Drgas O."/>
            <person name="Orlowska M."/>
            <person name="Perlinska-Lenart U."/>
            <person name="Aleksandrzak-Piekarczyk T."/>
            <person name="Szatraj K."/>
            <person name="Zielenkiewicz U."/>
            <person name="Pilsyk S."/>
            <person name="Malc E."/>
            <person name="Mieczkowski P."/>
            <person name="Kruszewska J.S."/>
            <person name="Biernat P."/>
            <person name="Pawlowska J."/>
        </authorList>
    </citation>
    <scope>NUCLEOTIDE SEQUENCE</scope>
    <source>
        <strain evidence="9">WA0000067209</strain>
    </source>
</reference>
<keyword evidence="3" id="KW-0804">Transcription</keyword>
<feature type="domain" description="Myb-like" evidence="6">
    <location>
        <begin position="243"/>
        <end position="304"/>
    </location>
</feature>
<dbReference type="GO" id="GO:0001006">
    <property type="term" value="F:RNA polymerase III type 3 promoter sequence-specific DNA binding"/>
    <property type="evidence" value="ECO:0007669"/>
    <property type="project" value="TreeGrafter"/>
</dbReference>
<evidence type="ECO:0000256" key="3">
    <source>
        <dbReference type="ARBA" id="ARBA00023163"/>
    </source>
</evidence>
<dbReference type="InterPro" id="IPR051575">
    <property type="entry name" value="Myb-like_DNA-bd"/>
</dbReference>
<dbReference type="InterPro" id="IPR001005">
    <property type="entry name" value="SANT/Myb"/>
</dbReference>
<dbReference type="GO" id="GO:0042795">
    <property type="term" value="P:snRNA transcription by RNA polymerase II"/>
    <property type="evidence" value="ECO:0007669"/>
    <property type="project" value="TreeGrafter"/>
</dbReference>
<keyword evidence="1" id="KW-0805">Transcription regulation</keyword>